<protein>
    <submittedName>
        <fullName evidence="1">Uncharacterized protein</fullName>
    </submittedName>
</protein>
<keyword evidence="2" id="KW-1185">Reference proteome</keyword>
<comment type="caution">
    <text evidence="1">The sequence shown here is derived from an EMBL/GenBank/DDBJ whole genome shotgun (WGS) entry which is preliminary data.</text>
</comment>
<evidence type="ECO:0000313" key="1">
    <source>
        <dbReference type="EMBL" id="KAL2330646.1"/>
    </source>
</evidence>
<sequence>MWIPLQEGEVDNKCHLSTKSFCPSQALGHKYQAPYPIVNKQGECVQRYP</sequence>
<name>A0ABD1M4I9_9FABA</name>
<evidence type="ECO:0000313" key="2">
    <source>
        <dbReference type="Proteomes" id="UP001603857"/>
    </source>
</evidence>
<dbReference type="EMBL" id="JBGMDY010000006">
    <property type="protein sequence ID" value="KAL2330646.1"/>
    <property type="molecule type" value="Genomic_DNA"/>
</dbReference>
<organism evidence="1 2">
    <name type="scientific">Flemingia macrophylla</name>
    <dbReference type="NCBI Taxonomy" id="520843"/>
    <lineage>
        <taxon>Eukaryota</taxon>
        <taxon>Viridiplantae</taxon>
        <taxon>Streptophyta</taxon>
        <taxon>Embryophyta</taxon>
        <taxon>Tracheophyta</taxon>
        <taxon>Spermatophyta</taxon>
        <taxon>Magnoliopsida</taxon>
        <taxon>eudicotyledons</taxon>
        <taxon>Gunneridae</taxon>
        <taxon>Pentapetalae</taxon>
        <taxon>rosids</taxon>
        <taxon>fabids</taxon>
        <taxon>Fabales</taxon>
        <taxon>Fabaceae</taxon>
        <taxon>Papilionoideae</taxon>
        <taxon>50 kb inversion clade</taxon>
        <taxon>NPAAA clade</taxon>
        <taxon>indigoferoid/millettioid clade</taxon>
        <taxon>Phaseoleae</taxon>
        <taxon>Flemingia</taxon>
    </lineage>
</organism>
<accession>A0ABD1M4I9</accession>
<proteinExistence type="predicted"/>
<reference evidence="1 2" key="1">
    <citation type="submission" date="2024-08" db="EMBL/GenBank/DDBJ databases">
        <title>Insights into the chromosomal genome structure of Flemingia macrophylla.</title>
        <authorList>
            <person name="Ding Y."/>
            <person name="Zhao Y."/>
            <person name="Bi W."/>
            <person name="Wu M."/>
            <person name="Zhao G."/>
            <person name="Gong Y."/>
            <person name="Li W."/>
            <person name="Zhang P."/>
        </authorList>
    </citation>
    <scope>NUCLEOTIDE SEQUENCE [LARGE SCALE GENOMIC DNA]</scope>
    <source>
        <strain evidence="1">DYQJB</strain>
        <tissue evidence="1">Leaf</tissue>
    </source>
</reference>
<dbReference type="AlphaFoldDB" id="A0ABD1M4I9"/>
<gene>
    <name evidence="1" type="ORF">Fmac_018227</name>
</gene>
<dbReference type="Proteomes" id="UP001603857">
    <property type="component" value="Unassembled WGS sequence"/>
</dbReference>